<dbReference type="Gene3D" id="3.90.1670.10">
    <property type="entry name" value="FdhE-like domain"/>
    <property type="match status" value="1"/>
</dbReference>
<organism evidence="5 6">
    <name type="scientific">Candidatus Halomonas stercoripullorum</name>
    <dbReference type="NCBI Taxonomy" id="2838617"/>
    <lineage>
        <taxon>Bacteria</taxon>
        <taxon>Pseudomonadati</taxon>
        <taxon>Pseudomonadota</taxon>
        <taxon>Gammaproteobacteria</taxon>
        <taxon>Oceanospirillales</taxon>
        <taxon>Halomonadaceae</taxon>
        <taxon>Halomonas</taxon>
    </lineage>
</organism>
<sequence>MSHAYGNAPTGILQPVEVRLPSVDHFARRARRLQELAQRNEPLGEFLAFMSQLVSAQQAAFERGTPSWQPAADSFQLALEHGMPPLNAQALLANIDLADEVGILLDALALQVGAAQRPLIETLHALPPERLRQLAEQIIAGDAGEKHERGLMPLIAAALQVAWLRLVQALPRAPQRPSGEVRTLCPTCGLPPVASLVETDPASSGVRYLQCGLCSTQWYLERSLCSACEHSGNLEYLSLTSESDAEEGSSDSPAQAEACGDCNSYLKNFPRSLDAEVEPLADDLASLPLDLLLAEEGRYQRSGFNPLLIVEG</sequence>
<dbReference type="SUPFAM" id="SSF144020">
    <property type="entry name" value="FdhE-like"/>
    <property type="match status" value="1"/>
</dbReference>
<evidence type="ECO:0000259" key="4">
    <source>
        <dbReference type="Pfam" id="PF24860"/>
    </source>
</evidence>
<evidence type="ECO:0000313" key="5">
    <source>
        <dbReference type="EMBL" id="HIX60873.1"/>
    </source>
</evidence>
<evidence type="ECO:0000259" key="2">
    <source>
        <dbReference type="Pfam" id="PF04216"/>
    </source>
</evidence>
<name>A0A9D1WKQ9_9GAMM</name>
<dbReference type="GO" id="GO:0005829">
    <property type="term" value="C:cytosol"/>
    <property type="evidence" value="ECO:0007669"/>
    <property type="project" value="TreeGrafter"/>
</dbReference>
<proteinExistence type="predicted"/>
<feature type="domain" description="FdhE C-terminal" evidence="4">
    <location>
        <begin position="225"/>
        <end position="308"/>
    </location>
</feature>
<evidence type="ECO:0000256" key="1">
    <source>
        <dbReference type="ARBA" id="ARBA00022490"/>
    </source>
</evidence>
<dbReference type="Proteomes" id="UP000824248">
    <property type="component" value="Unassembled WGS sequence"/>
</dbReference>
<dbReference type="InterPro" id="IPR056797">
    <property type="entry name" value="FdhE_central"/>
</dbReference>
<dbReference type="PIRSF" id="PIRSF018296">
    <property type="entry name" value="Format_dh_formtn"/>
    <property type="match status" value="1"/>
</dbReference>
<protein>
    <submittedName>
        <fullName evidence="5">Formate dehydrogenase accessory protein FdhE</fullName>
    </submittedName>
</protein>
<dbReference type="Pfam" id="PF04216">
    <property type="entry name" value="FdhE_N"/>
    <property type="match status" value="1"/>
</dbReference>
<dbReference type="InterPro" id="IPR006452">
    <property type="entry name" value="Formate_DH_accessory"/>
</dbReference>
<dbReference type="EMBL" id="DXFC01000039">
    <property type="protein sequence ID" value="HIX60873.1"/>
    <property type="molecule type" value="Genomic_DNA"/>
</dbReference>
<dbReference type="Pfam" id="PF24859">
    <property type="entry name" value="FdhE_central"/>
    <property type="match status" value="1"/>
</dbReference>
<evidence type="ECO:0000259" key="3">
    <source>
        <dbReference type="Pfam" id="PF24859"/>
    </source>
</evidence>
<dbReference type="AlphaFoldDB" id="A0A9D1WKQ9"/>
<dbReference type="PANTHER" id="PTHR37689:SF1">
    <property type="entry name" value="PROTEIN FDHE"/>
    <property type="match status" value="1"/>
</dbReference>
<dbReference type="GO" id="GO:0008199">
    <property type="term" value="F:ferric iron binding"/>
    <property type="evidence" value="ECO:0007669"/>
    <property type="project" value="TreeGrafter"/>
</dbReference>
<evidence type="ECO:0000313" key="6">
    <source>
        <dbReference type="Proteomes" id="UP000824248"/>
    </source>
</evidence>
<reference evidence="5" key="2">
    <citation type="submission" date="2021-04" db="EMBL/GenBank/DDBJ databases">
        <authorList>
            <person name="Gilroy R."/>
        </authorList>
    </citation>
    <scope>NUCLEOTIDE SEQUENCE</scope>
    <source>
        <strain evidence="5">1193</strain>
    </source>
</reference>
<comment type="caution">
    <text evidence="5">The sequence shown here is derived from an EMBL/GenBank/DDBJ whole genome shotgun (WGS) entry which is preliminary data.</text>
</comment>
<dbReference type="NCBIfam" id="TIGR01562">
    <property type="entry name" value="FdhE"/>
    <property type="match status" value="1"/>
</dbReference>
<dbReference type="InterPro" id="IPR024064">
    <property type="entry name" value="FdhE-like_sf"/>
</dbReference>
<dbReference type="InterPro" id="IPR056796">
    <property type="entry name" value="FdhE_C"/>
</dbReference>
<accession>A0A9D1WKQ9</accession>
<gene>
    <name evidence="5" type="primary">fdhE</name>
    <name evidence="5" type="ORF">H9854_01365</name>
</gene>
<dbReference type="CDD" id="cd16341">
    <property type="entry name" value="FdhE"/>
    <property type="match status" value="1"/>
</dbReference>
<dbReference type="GO" id="GO:0051604">
    <property type="term" value="P:protein maturation"/>
    <property type="evidence" value="ECO:0007669"/>
    <property type="project" value="TreeGrafter"/>
</dbReference>
<feature type="domain" description="FdhE N-terminal" evidence="2">
    <location>
        <begin position="19"/>
        <end position="179"/>
    </location>
</feature>
<dbReference type="InterPro" id="IPR056774">
    <property type="entry name" value="FdhE_N"/>
</dbReference>
<dbReference type="PANTHER" id="PTHR37689">
    <property type="entry name" value="PROTEIN FDHE"/>
    <property type="match status" value="1"/>
</dbReference>
<dbReference type="Pfam" id="PF24860">
    <property type="entry name" value="FdhE_C"/>
    <property type="match status" value="1"/>
</dbReference>
<keyword evidence="1" id="KW-0963">Cytoplasm</keyword>
<feature type="domain" description="FdhE central" evidence="3">
    <location>
        <begin position="184"/>
        <end position="222"/>
    </location>
</feature>
<reference evidence="5" key="1">
    <citation type="journal article" date="2021" name="PeerJ">
        <title>Extensive microbial diversity within the chicken gut microbiome revealed by metagenomics and culture.</title>
        <authorList>
            <person name="Gilroy R."/>
            <person name="Ravi A."/>
            <person name="Getino M."/>
            <person name="Pursley I."/>
            <person name="Horton D.L."/>
            <person name="Alikhan N.F."/>
            <person name="Baker D."/>
            <person name="Gharbi K."/>
            <person name="Hall N."/>
            <person name="Watson M."/>
            <person name="Adriaenssens E.M."/>
            <person name="Foster-Nyarko E."/>
            <person name="Jarju S."/>
            <person name="Secka A."/>
            <person name="Antonio M."/>
            <person name="Oren A."/>
            <person name="Chaudhuri R.R."/>
            <person name="La Ragione R."/>
            <person name="Hildebrand F."/>
            <person name="Pallen M.J."/>
        </authorList>
    </citation>
    <scope>NUCLEOTIDE SEQUENCE</scope>
    <source>
        <strain evidence="5">1193</strain>
    </source>
</reference>